<name>A0AAV2C810_9ROSI</name>
<dbReference type="AlphaFoldDB" id="A0AAV2C810"/>
<protein>
    <submittedName>
        <fullName evidence="1">Uncharacterized protein</fullName>
    </submittedName>
</protein>
<accession>A0AAV2C810</accession>
<gene>
    <name evidence="1" type="ORF">LTRI10_LOCUS41</name>
</gene>
<organism evidence="1 2">
    <name type="scientific">Linum trigynum</name>
    <dbReference type="NCBI Taxonomy" id="586398"/>
    <lineage>
        <taxon>Eukaryota</taxon>
        <taxon>Viridiplantae</taxon>
        <taxon>Streptophyta</taxon>
        <taxon>Embryophyta</taxon>
        <taxon>Tracheophyta</taxon>
        <taxon>Spermatophyta</taxon>
        <taxon>Magnoliopsida</taxon>
        <taxon>eudicotyledons</taxon>
        <taxon>Gunneridae</taxon>
        <taxon>Pentapetalae</taxon>
        <taxon>rosids</taxon>
        <taxon>fabids</taxon>
        <taxon>Malpighiales</taxon>
        <taxon>Linaceae</taxon>
        <taxon>Linum</taxon>
    </lineage>
</organism>
<evidence type="ECO:0000313" key="1">
    <source>
        <dbReference type="EMBL" id="CAL1352043.1"/>
    </source>
</evidence>
<sequence length="85" mass="9417">MEPKEHEVYPGVIARSRKPACSSSRPWHCRENTQAEYAGARASLQSLAMGCNPSPWGAIPRQGRCDFDLEHGRRLGTVRPSPLSL</sequence>
<dbReference type="Proteomes" id="UP001497516">
    <property type="component" value="Chromosome 1"/>
</dbReference>
<dbReference type="EMBL" id="OZ034813">
    <property type="protein sequence ID" value="CAL1352043.1"/>
    <property type="molecule type" value="Genomic_DNA"/>
</dbReference>
<proteinExistence type="predicted"/>
<evidence type="ECO:0000313" key="2">
    <source>
        <dbReference type="Proteomes" id="UP001497516"/>
    </source>
</evidence>
<keyword evidence="2" id="KW-1185">Reference proteome</keyword>
<reference evidence="1 2" key="1">
    <citation type="submission" date="2024-04" db="EMBL/GenBank/DDBJ databases">
        <authorList>
            <person name="Fracassetti M."/>
        </authorList>
    </citation>
    <scope>NUCLEOTIDE SEQUENCE [LARGE SCALE GENOMIC DNA]</scope>
</reference>